<feature type="region of interest" description="Disordered" evidence="1">
    <location>
        <begin position="192"/>
        <end position="233"/>
    </location>
</feature>
<evidence type="ECO:0000313" key="3">
    <source>
        <dbReference type="Proteomes" id="UP000664534"/>
    </source>
</evidence>
<evidence type="ECO:0000256" key="1">
    <source>
        <dbReference type="SAM" id="MobiDB-lite"/>
    </source>
</evidence>
<sequence length="250" mass="28010">MCQTFYLEHDTCTCLYIPNRFSPCGAQRIAHGFCETPADPEDPFADPVDPFAEPIPKPYIGGAAFRPKLLARAYRGLNFTYEGVDYLSTDVCDLLEPEGMVCPEGGLTNRRIYRAEGAYKGCVLCDKPDVLQISREIQNWEYRERMGEGEEKKKEKEKEKEKKSEKEKTKSIFHKTAQIGTAAVKSFKSAIGGKAKTAEDGSAIDKTVEVKTVEKKESSADKGAGNEEKPKKVRKSMYLDQWGDPIPLFC</sequence>
<dbReference type="EMBL" id="CAJPDT010000083">
    <property type="protein sequence ID" value="CAF9935399.1"/>
    <property type="molecule type" value="Genomic_DNA"/>
</dbReference>
<protein>
    <submittedName>
        <fullName evidence="2">Uncharacterized protein</fullName>
    </submittedName>
</protein>
<evidence type="ECO:0000313" key="2">
    <source>
        <dbReference type="EMBL" id="CAF9935399.1"/>
    </source>
</evidence>
<proteinExistence type="predicted"/>
<dbReference type="Proteomes" id="UP000664534">
    <property type="component" value="Unassembled WGS sequence"/>
</dbReference>
<dbReference type="OrthoDB" id="10557538at2759"/>
<feature type="compositionally biased region" description="Basic and acidic residues" evidence="1">
    <location>
        <begin position="145"/>
        <end position="170"/>
    </location>
</feature>
<name>A0A8H3G5Y9_9LECA</name>
<accession>A0A8H3G5Y9</accession>
<keyword evidence="3" id="KW-1185">Reference proteome</keyword>
<gene>
    <name evidence="2" type="ORF">IMSHALPRED_010214</name>
</gene>
<feature type="compositionally biased region" description="Basic and acidic residues" evidence="1">
    <location>
        <begin position="206"/>
        <end position="230"/>
    </location>
</feature>
<comment type="caution">
    <text evidence="2">The sequence shown here is derived from an EMBL/GenBank/DDBJ whole genome shotgun (WGS) entry which is preliminary data.</text>
</comment>
<reference evidence="2" key="1">
    <citation type="submission" date="2021-03" db="EMBL/GenBank/DDBJ databases">
        <authorList>
            <person name="Tagirdzhanova G."/>
        </authorList>
    </citation>
    <scope>NUCLEOTIDE SEQUENCE</scope>
</reference>
<organism evidence="2 3">
    <name type="scientific">Imshaugia aleurites</name>
    <dbReference type="NCBI Taxonomy" id="172621"/>
    <lineage>
        <taxon>Eukaryota</taxon>
        <taxon>Fungi</taxon>
        <taxon>Dikarya</taxon>
        <taxon>Ascomycota</taxon>
        <taxon>Pezizomycotina</taxon>
        <taxon>Lecanoromycetes</taxon>
        <taxon>OSLEUM clade</taxon>
        <taxon>Lecanoromycetidae</taxon>
        <taxon>Lecanorales</taxon>
        <taxon>Lecanorineae</taxon>
        <taxon>Parmeliaceae</taxon>
        <taxon>Imshaugia</taxon>
    </lineage>
</organism>
<feature type="region of interest" description="Disordered" evidence="1">
    <location>
        <begin position="145"/>
        <end position="172"/>
    </location>
</feature>
<dbReference type="AlphaFoldDB" id="A0A8H3G5Y9"/>